<feature type="transmembrane region" description="Helical" evidence="2">
    <location>
        <begin position="451"/>
        <end position="475"/>
    </location>
</feature>
<evidence type="ECO:0000256" key="1">
    <source>
        <dbReference type="SAM" id="MobiDB-lite"/>
    </source>
</evidence>
<comment type="caution">
    <text evidence="6">The sequence shown here is derived from an EMBL/GenBank/DDBJ whole genome shotgun (WGS) entry which is preliminary data.</text>
</comment>
<dbReference type="Proteomes" id="UP000698028">
    <property type="component" value="Unassembled WGS sequence"/>
</dbReference>
<keyword evidence="2" id="KW-0472">Membrane</keyword>
<sequence>MRALLAVLIAFLTLFASPAAAQERIQSFHSNLDIEEDGTLTVTETIRVMVEGRQIRRGIFRDLPTRYELPNGGNAKVGFTFLDASLDGRDVPTKLERMSNGVRIRIGDPDVLVSHGSHAYRIRYSVRRAVGHFEDKPMDELWWNVTGDGWAFRIDKASATIRLPQNARFGELIGYTGEYGSTEQAARVVRNEPGNAKIETTRTLRPREGFSIVATFPKNIVEPPTEQERLARTIADYAPPVAAFFGLLLVIAYYVWAYVHVGRDPRPGTIVPLFAPPDGITPAAIRYAIKRKMDHRGFAAALVDAGVRGHVTLEQDGGGFLSKGKMKIRRNSLDARQPLDPAEERMLSKLVASGETLEMDNENHSKFSKALGTLDKHYKKIFEGKAFHRNYGWAFAGLLTLIGALALVAAAIVWSEDLVSPLIPMITVALLLIAVLLMAGAPDKGQPGRKLILGLGIFAALIAGVMSLGMLPMAFVGGGAVMIMLVLLPATIIVISGFIWLDAPTASGRALLDRIAGFKQYLSTTEGKRFDRMQRPGEDLSLFERYLPYAIALGVENQWAEKFESALAAAAKDPTRDQGFTWYSGSHDVWHNPTGFTTAVGASLASSISSASTAPGSSSGSGGGGFSGGGGGGGGGGGW</sequence>
<evidence type="ECO:0000256" key="3">
    <source>
        <dbReference type="SAM" id="SignalP"/>
    </source>
</evidence>
<dbReference type="RefSeq" id="WP_218633104.1">
    <property type="nucleotide sequence ID" value="NZ_JAHVAH010000001.1"/>
</dbReference>
<feature type="transmembrane region" description="Helical" evidence="2">
    <location>
        <begin position="481"/>
        <end position="501"/>
    </location>
</feature>
<dbReference type="EMBL" id="JAHVAH010000001">
    <property type="protein sequence ID" value="MBW0145177.1"/>
    <property type="molecule type" value="Genomic_DNA"/>
</dbReference>
<dbReference type="InterPro" id="IPR018702">
    <property type="entry name" value="DUF2207"/>
</dbReference>
<evidence type="ECO:0000313" key="6">
    <source>
        <dbReference type="EMBL" id="MBW0145177.1"/>
    </source>
</evidence>
<gene>
    <name evidence="6" type="ORF">KTQ36_07700</name>
</gene>
<feature type="domain" description="DUF2207" evidence="4">
    <location>
        <begin position="24"/>
        <end position="216"/>
    </location>
</feature>
<dbReference type="Pfam" id="PF20990">
    <property type="entry name" value="DUF2207_C"/>
    <property type="match status" value="2"/>
</dbReference>
<feature type="compositionally biased region" description="Gly residues" evidence="1">
    <location>
        <begin position="619"/>
        <end position="639"/>
    </location>
</feature>
<feature type="domain" description="Predicted membrane protein YciQ-like C-terminal" evidence="5">
    <location>
        <begin position="448"/>
        <end position="563"/>
    </location>
</feature>
<feature type="chain" id="PRO_5045129087" evidence="3">
    <location>
        <begin position="22"/>
        <end position="639"/>
    </location>
</feature>
<feature type="signal peptide" evidence="3">
    <location>
        <begin position="1"/>
        <end position="21"/>
    </location>
</feature>
<dbReference type="InterPro" id="IPR048389">
    <property type="entry name" value="YciQ-like_C"/>
</dbReference>
<feature type="transmembrane region" description="Helical" evidence="2">
    <location>
        <begin position="391"/>
        <end position="415"/>
    </location>
</feature>
<organism evidence="6 7">
    <name type="scientific">Sphingomicrobium clamense</name>
    <dbReference type="NCBI Taxonomy" id="2851013"/>
    <lineage>
        <taxon>Bacteria</taxon>
        <taxon>Pseudomonadati</taxon>
        <taxon>Pseudomonadota</taxon>
        <taxon>Alphaproteobacteria</taxon>
        <taxon>Sphingomonadales</taxon>
        <taxon>Sphingomonadaceae</taxon>
        <taxon>Sphingomicrobium</taxon>
    </lineage>
</organism>
<name>A0ABS6V7M8_9SPHN</name>
<dbReference type="Pfam" id="PF09972">
    <property type="entry name" value="DUF2207"/>
    <property type="match status" value="1"/>
</dbReference>
<feature type="domain" description="Predicted membrane protein YciQ-like C-terminal" evidence="5">
    <location>
        <begin position="274"/>
        <end position="439"/>
    </location>
</feature>
<keyword evidence="3" id="KW-0732">Signal</keyword>
<evidence type="ECO:0000259" key="4">
    <source>
        <dbReference type="Pfam" id="PF09972"/>
    </source>
</evidence>
<evidence type="ECO:0000313" key="7">
    <source>
        <dbReference type="Proteomes" id="UP000698028"/>
    </source>
</evidence>
<keyword evidence="2" id="KW-1133">Transmembrane helix</keyword>
<evidence type="ECO:0000259" key="5">
    <source>
        <dbReference type="Pfam" id="PF20990"/>
    </source>
</evidence>
<feature type="region of interest" description="Disordered" evidence="1">
    <location>
        <begin position="611"/>
        <end position="639"/>
    </location>
</feature>
<keyword evidence="7" id="KW-1185">Reference proteome</keyword>
<feature type="transmembrane region" description="Helical" evidence="2">
    <location>
        <begin position="421"/>
        <end position="439"/>
    </location>
</feature>
<protein>
    <submittedName>
        <fullName evidence="6">DUF2207 domain-containing protein</fullName>
    </submittedName>
</protein>
<reference evidence="6 7" key="1">
    <citation type="submission" date="2021-07" db="EMBL/GenBank/DDBJ databases">
        <title>The draft genome sequence of Sphingomicrobium sp. B8.</title>
        <authorList>
            <person name="Mu L."/>
        </authorList>
    </citation>
    <scope>NUCLEOTIDE SEQUENCE [LARGE SCALE GENOMIC DNA]</scope>
    <source>
        <strain evidence="6 7">B8</strain>
    </source>
</reference>
<evidence type="ECO:0000256" key="2">
    <source>
        <dbReference type="SAM" id="Phobius"/>
    </source>
</evidence>
<proteinExistence type="predicted"/>
<feature type="transmembrane region" description="Helical" evidence="2">
    <location>
        <begin position="237"/>
        <end position="256"/>
    </location>
</feature>
<accession>A0ABS6V7M8</accession>
<keyword evidence="2" id="KW-0812">Transmembrane</keyword>